<dbReference type="PANTHER" id="PTHR30329:SF21">
    <property type="entry name" value="LIPOPROTEIN YIAD-RELATED"/>
    <property type="match status" value="1"/>
</dbReference>
<dbReference type="eggNOG" id="COG2885">
    <property type="taxonomic scope" value="Bacteria"/>
</dbReference>
<name>E6V786_VARPE</name>
<evidence type="ECO:0000313" key="8">
    <source>
        <dbReference type="Proteomes" id="UP000008917"/>
    </source>
</evidence>
<evidence type="ECO:0000256" key="5">
    <source>
        <dbReference type="SAM" id="SignalP"/>
    </source>
</evidence>
<gene>
    <name evidence="7" type="ordered locus">Varpa_5299</name>
</gene>
<accession>E6V786</accession>
<dbReference type="InterPro" id="IPR050330">
    <property type="entry name" value="Bact_OuterMem_StrucFunc"/>
</dbReference>
<dbReference type="Pfam" id="PF00691">
    <property type="entry name" value="OmpA"/>
    <property type="match status" value="1"/>
</dbReference>
<dbReference type="AlphaFoldDB" id="E6V786"/>
<dbReference type="PRINTS" id="PR01021">
    <property type="entry name" value="OMPADOMAIN"/>
</dbReference>
<evidence type="ECO:0000259" key="6">
    <source>
        <dbReference type="PROSITE" id="PS51123"/>
    </source>
</evidence>
<dbReference type="Gene3D" id="3.30.1330.60">
    <property type="entry name" value="OmpA-like domain"/>
    <property type="match status" value="1"/>
</dbReference>
<evidence type="ECO:0000256" key="3">
    <source>
        <dbReference type="ARBA" id="ARBA00023237"/>
    </source>
</evidence>
<dbReference type="PANTHER" id="PTHR30329">
    <property type="entry name" value="STATOR ELEMENT OF FLAGELLAR MOTOR COMPLEX"/>
    <property type="match status" value="1"/>
</dbReference>
<comment type="subcellular location">
    <subcellularLocation>
        <location evidence="1">Cell outer membrane</location>
    </subcellularLocation>
</comment>
<dbReference type="RefSeq" id="WP_013543658.1">
    <property type="nucleotide sequence ID" value="NC_014931.1"/>
</dbReference>
<dbReference type="KEGG" id="vpe:Varpa_5299"/>
<dbReference type="STRING" id="595537.Varpa_5299"/>
<keyword evidence="5" id="KW-0732">Signal</keyword>
<dbReference type="CDD" id="cd07185">
    <property type="entry name" value="OmpA_C-like"/>
    <property type="match status" value="1"/>
</dbReference>
<reference evidence="7 8" key="2">
    <citation type="journal article" date="2013" name="Genome Announc.">
        <title>Genome of the Root-Associated Plant Growth-Promoting Bacterium Variovorax paradoxus Strain EPS.</title>
        <authorList>
            <person name="Han J.I."/>
            <person name="Spain J.C."/>
            <person name="Leadbetter J.R."/>
            <person name="Ovchinnikova G."/>
            <person name="Goodwin L.A."/>
            <person name="Han C.S."/>
            <person name="Woyke T."/>
            <person name="Davenport K.W."/>
            <person name="Orwin P.M."/>
        </authorList>
    </citation>
    <scope>NUCLEOTIDE SEQUENCE [LARGE SCALE GENOMIC DNA]</scope>
    <source>
        <strain evidence="7 8">EPS</strain>
    </source>
</reference>
<keyword evidence="3" id="KW-0998">Cell outer membrane</keyword>
<feature type="chain" id="PRO_5003213107" evidence="5">
    <location>
        <begin position="25"/>
        <end position="207"/>
    </location>
</feature>
<dbReference type="PROSITE" id="PS51123">
    <property type="entry name" value="OMPA_2"/>
    <property type="match status" value="1"/>
</dbReference>
<dbReference type="InterPro" id="IPR006665">
    <property type="entry name" value="OmpA-like"/>
</dbReference>
<keyword evidence="2 4" id="KW-0472">Membrane</keyword>
<evidence type="ECO:0000256" key="1">
    <source>
        <dbReference type="ARBA" id="ARBA00004442"/>
    </source>
</evidence>
<sequence>MMPTSMSPRPLLLLSTALITALLAACSTPGTRVVLLPQADGKPSAVVVRAKDGEEVLSKPYQRATAAVGASGAPVVDQADAAKVQAENKPLFDMRPPPPQRYTVFFEVGGTTLTPASQQIMTEALAAALARSGGDIVVTGHTDTKGNGESNDQLSRRRAQEVVQLFVEQRFPANRVEAVGRGERDLAVPTADEVDEPRNRRVTIEVR</sequence>
<dbReference type="GO" id="GO:0009279">
    <property type="term" value="C:cell outer membrane"/>
    <property type="evidence" value="ECO:0007669"/>
    <property type="project" value="UniProtKB-SubCell"/>
</dbReference>
<dbReference type="InterPro" id="IPR006664">
    <property type="entry name" value="OMP_bac"/>
</dbReference>
<dbReference type="HOGENOM" id="CLU_016890_8_0_4"/>
<evidence type="ECO:0000313" key="7">
    <source>
        <dbReference type="EMBL" id="ADU39455.1"/>
    </source>
</evidence>
<feature type="signal peptide" evidence="5">
    <location>
        <begin position="1"/>
        <end position="24"/>
    </location>
</feature>
<reference evidence="8" key="1">
    <citation type="submission" date="2010-12" db="EMBL/GenBank/DDBJ databases">
        <title>Complete sequence of Variovorax paradoxus EPS.</title>
        <authorList>
            <consortium name="US DOE Joint Genome Institute"/>
            <person name="Lucas S."/>
            <person name="Copeland A."/>
            <person name="Lapidus A."/>
            <person name="Cheng J.-F."/>
            <person name="Goodwin L."/>
            <person name="Pitluck S."/>
            <person name="Teshima H."/>
            <person name="Detter J.C."/>
            <person name="Han C."/>
            <person name="Tapia R."/>
            <person name="Land M."/>
            <person name="Hauser L."/>
            <person name="Kyrpides N."/>
            <person name="Ivanova N."/>
            <person name="Ovchinnikova G."/>
            <person name="Orwin P."/>
            <person name="Han J.-I.G."/>
            <person name="Woyke T."/>
        </authorList>
    </citation>
    <scope>NUCLEOTIDE SEQUENCE [LARGE SCALE GENOMIC DNA]</scope>
    <source>
        <strain evidence="8">EPS</strain>
    </source>
</reference>
<dbReference type="InterPro" id="IPR036737">
    <property type="entry name" value="OmpA-like_sf"/>
</dbReference>
<organism evidence="7 8">
    <name type="scientific">Variovorax paradoxus (strain EPS)</name>
    <dbReference type="NCBI Taxonomy" id="595537"/>
    <lineage>
        <taxon>Bacteria</taxon>
        <taxon>Pseudomonadati</taxon>
        <taxon>Pseudomonadota</taxon>
        <taxon>Betaproteobacteria</taxon>
        <taxon>Burkholderiales</taxon>
        <taxon>Comamonadaceae</taxon>
        <taxon>Variovorax</taxon>
    </lineage>
</organism>
<feature type="domain" description="OmpA-like" evidence="6">
    <location>
        <begin position="93"/>
        <end position="207"/>
    </location>
</feature>
<proteinExistence type="predicted"/>
<dbReference type="EMBL" id="CP002417">
    <property type="protein sequence ID" value="ADU39455.1"/>
    <property type="molecule type" value="Genomic_DNA"/>
</dbReference>
<evidence type="ECO:0000256" key="2">
    <source>
        <dbReference type="ARBA" id="ARBA00023136"/>
    </source>
</evidence>
<evidence type="ECO:0000256" key="4">
    <source>
        <dbReference type="PROSITE-ProRule" id="PRU00473"/>
    </source>
</evidence>
<protein>
    <submittedName>
        <fullName evidence="7">OmpA/MotB domain protein</fullName>
    </submittedName>
</protein>
<dbReference type="SUPFAM" id="SSF103088">
    <property type="entry name" value="OmpA-like"/>
    <property type="match status" value="1"/>
</dbReference>
<dbReference type="Proteomes" id="UP000008917">
    <property type="component" value="Chromosome"/>
</dbReference>